<reference evidence="3 4" key="1">
    <citation type="submission" date="2019-06" db="EMBL/GenBank/DDBJ databases">
        <title>A chromosomal-level reference genome of Carpinus fangiana (Coryloideae, Betulaceae).</title>
        <authorList>
            <person name="Yang X."/>
            <person name="Wang Z."/>
            <person name="Zhang L."/>
            <person name="Hao G."/>
            <person name="Liu J."/>
            <person name="Yang Y."/>
        </authorList>
    </citation>
    <scope>NUCLEOTIDE SEQUENCE [LARGE SCALE GENOMIC DNA]</scope>
    <source>
        <strain evidence="3">Cfa_2016G</strain>
        <tissue evidence="3">Leaf</tissue>
    </source>
</reference>
<feature type="region of interest" description="Disordered" evidence="1">
    <location>
        <begin position="179"/>
        <end position="425"/>
    </location>
</feature>
<dbReference type="AlphaFoldDB" id="A0A5N6L0H1"/>
<dbReference type="PANTHER" id="PTHR23172">
    <property type="entry name" value="AUXILIN/CYCLIN G-ASSOCIATED KINASE-RELATED"/>
    <property type="match status" value="1"/>
</dbReference>
<comment type="caution">
    <text evidence="3">The sequence shown here is derived from an EMBL/GenBank/DDBJ whole genome shotgun (WGS) entry which is preliminary data.</text>
</comment>
<gene>
    <name evidence="3" type="ORF">FH972_024411</name>
</gene>
<evidence type="ECO:0000313" key="4">
    <source>
        <dbReference type="Proteomes" id="UP000327013"/>
    </source>
</evidence>
<feature type="compositionally biased region" description="Polar residues" evidence="1">
    <location>
        <begin position="206"/>
        <end position="224"/>
    </location>
</feature>
<dbReference type="Gene3D" id="1.10.287.110">
    <property type="entry name" value="DnaJ domain"/>
    <property type="match status" value="1"/>
</dbReference>
<dbReference type="Gene3D" id="1.10.8.10">
    <property type="entry name" value="DNA helicase RuvA subunit, C-terminal domain"/>
    <property type="match status" value="1"/>
</dbReference>
<dbReference type="Pfam" id="PF22562">
    <property type="entry name" value="UBA_7"/>
    <property type="match status" value="1"/>
</dbReference>
<proteinExistence type="predicted"/>
<evidence type="ECO:0000313" key="3">
    <source>
        <dbReference type="EMBL" id="KAB8360674.1"/>
    </source>
</evidence>
<feature type="compositionally biased region" description="Basic and acidic residues" evidence="1">
    <location>
        <begin position="23"/>
        <end position="44"/>
    </location>
</feature>
<feature type="compositionally biased region" description="Polar residues" evidence="1">
    <location>
        <begin position="54"/>
        <end position="65"/>
    </location>
</feature>
<feature type="compositionally biased region" description="Basic and acidic residues" evidence="1">
    <location>
        <begin position="225"/>
        <end position="239"/>
    </location>
</feature>
<name>A0A5N6L0H1_9ROSI</name>
<feature type="domain" description="UBA" evidence="2">
    <location>
        <begin position="126"/>
        <end position="178"/>
    </location>
</feature>
<dbReference type="GO" id="GO:0072318">
    <property type="term" value="P:clathrin coat disassembly"/>
    <property type="evidence" value="ECO:0007669"/>
    <property type="project" value="TreeGrafter"/>
</dbReference>
<dbReference type="EMBL" id="VIBQ01000017">
    <property type="protein sequence ID" value="KAB8360674.1"/>
    <property type="molecule type" value="Genomic_DNA"/>
</dbReference>
<feature type="compositionally biased region" description="Polar residues" evidence="1">
    <location>
        <begin position="72"/>
        <end position="81"/>
    </location>
</feature>
<organism evidence="3 4">
    <name type="scientific">Carpinus fangiana</name>
    <dbReference type="NCBI Taxonomy" id="176857"/>
    <lineage>
        <taxon>Eukaryota</taxon>
        <taxon>Viridiplantae</taxon>
        <taxon>Streptophyta</taxon>
        <taxon>Embryophyta</taxon>
        <taxon>Tracheophyta</taxon>
        <taxon>Spermatophyta</taxon>
        <taxon>Magnoliopsida</taxon>
        <taxon>eudicotyledons</taxon>
        <taxon>Gunneridae</taxon>
        <taxon>Pentapetalae</taxon>
        <taxon>rosids</taxon>
        <taxon>fabids</taxon>
        <taxon>Fagales</taxon>
        <taxon>Betulaceae</taxon>
        <taxon>Carpinus</taxon>
    </lineage>
</organism>
<feature type="region of interest" description="Disordered" evidence="1">
    <location>
        <begin position="1"/>
        <end position="164"/>
    </location>
</feature>
<dbReference type="GO" id="GO:0031982">
    <property type="term" value="C:vesicle"/>
    <property type="evidence" value="ECO:0007669"/>
    <property type="project" value="TreeGrafter"/>
</dbReference>
<sequence length="790" mass="83569">MDPFANLGVKSSNKAASTLSLQERQKQQLAEKARQAEERQRASDADAAFWDSFGNTGQAAQQNGNGKKPGVSVTQCAPRTQETSHKRTAQPIPQQTLGDDDDFLGDLGKPVGELPKRTPRTEEPRPTEEKETISNHPADGAVAELMDMGFPADKSREALAHTESGTDVQAAVGWLLNQAHAETGSRNKARSQEQSRDASRGRPSRTESPANGQPSWLRGSGTSSRQDDQSPASRERDPAKVASEIGSNLAKTAGSFWKSARKTAQKAMADFQQPEGDSSQPKWMREAQAREEAEQRQARRVEEAKLTDEAMMLDMPAPERTQKQAQNGRSTPQSDTLRTAPAMGREGRASPFDRDALEPRPLSRTSNQGLSARPRPSEKLTRQQVEEQSAQAYVSSARRRKPQPTEPKPVATSEPPPEPNGGESEAVKRLRAANLAATAASDEQFALTDAVTARLDAWRGSKKDNLRALLASLDAVLWADAGWKSVGMGDLVMPPRVKVVYMKAIAKVHPDKASSVSVEDVGVTAVLVGVVELPDGLEGPAAGDGAGGAAVAGQDERAVGREGLGVAGAGRPPVCSVTCQPGVLSAAMETKFRGQDKRLTVGGVDQGPPAGGGVVSVDKVSDPLDHVGLADAVAGAVGAILDVEHAGQGDAVLAPAAAVGEEEVGLRGARADVGARKVVTAADEAGLGRAVVVRREAWVLVRGALGRLDDDEARARRVGRGEVDGALVVRDVEAGRAAGALLDGAGGGEPAKGKCCHAGELHCGFFFFHWISRFDRVRRAFCRSDGGEFI</sequence>
<feature type="compositionally biased region" description="Basic and acidic residues" evidence="1">
    <location>
        <begin position="375"/>
        <end position="385"/>
    </location>
</feature>
<dbReference type="PANTHER" id="PTHR23172:SF19">
    <property type="entry name" value="J DOMAIN-CONTAINING PROTEIN"/>
    <property type="match status" value="1"/>
</dbReference>
<dbReference type="GO" id="GO:0005737">
    <property type="term" value="C:cytoplasm"/>
    <property type="evidence" value="ECO:0007669"/>
    <property type="project" value="TreeGrafter"/>
</dbReference>
<feature type="compositionally biased region" description="Basic and acidic residues" evidence="1">
    <location>
        <begin position="190"/>
        <end position="200"/>
    </location>
</feature>
<feature type="compositionally biased region" description="Polar residues" evidence="1">
    <location>
        <begin position="323"/>
        <end position="337"/>
    </location>
</feature>
<feature type="compositionally biased region" description="Basic and acidic residues" evidence="1">
    <location>
        <begin position="345"/>
        <end position="358"/>
    </location>
</feature>
<accession>A0A5N6L0H1</accession>
<dbReference type="GO" id="GO:0072583">
    <property type="term" value="P:clathrin-dependent endocytosis"/>
    <property type="evidence" value="ECO:0007669"/>
    <property type="project" value="TreeGrafter"/>
</dbReference>
<dbReference type="InterPro" id="IPR009060">
    <property type="entry name" value="UBA-like_sf"/>
</dbReference>
<dbReference type="OrthoDB" id="1717591at2759"/>
<evidence type="ECO:0000256" key="1">
    <source>
        <dbReference type="SAM" id="MobiDB-lite"/>
    </source>
</evidence>
<dbReference type="InterPro" id="IPR015940">
    <property type="entry name" value="UBA"/>
</dbReference>
<dbReference type="GO" id="GO:0030276">
    <property type="term" value="F:clathrin binding"/>
    <property type="evidence" value="ECO:0007669"/>
    <property type="project" value="TreeGrafter"/>
</dbReference>
<feature type="compositionally biased region" description="Basic and acidic residues" evidence="1">
    <location>
        <begin position="114"/>
        <end position="133"/>
    </location>
</feature>
<feature type="compositionally biased region" description="Polar residues" evidence="1">
    <location>
        <begin position="9"/>
        <end position="22"/>
    </location>
</feature>
<protein>
    <recommendedName>
        <fullName evidence="2">UBA domain-containing protein</fullName>
    </recommendedName>
</protein>
<dbReference type="SUPFAM" id="SSF46934">
    <property type="entry name" value="UBA-like"/>
    <property type="match status" value="1"/>
</dbReference>
<dbReference type="Proteomes" id="UP000327013">
    <property type="component" value="Unassembled WGS sequence"/>
</dbReference>
<dbReference type="PROSITE" id="PS50030">
    <property type="entry name" value="UBA"/>
    <property type="match status" value="1"/>
</dbReference>
<keyword evidence="4" id="KW-1185">Reference proteome</keyword>
<feature type="compositionally biased region" description="Basic and acidic residues" evidence="1">
    <location>
        <begin position="283"/>
        <end position="308"/>
    </location>
</feature>
<dbReference type="SUPFAM" id="SSF46565">
    <property type="entry name" value="Chaperone J-domain"/>
    <property type="match status" value="1"/>
</dbReference>
<dbReference type="InterPro" id="IPR036869">
    <property type="entry name" value="J_dom_sf"/>
</dbReference>
<evidence type="ECO:0000259" key="2">
    <source>
        <dbReference type="PROSITE" id="PS50030"/>
    </source>
</evidence>